<keyword evidence="6 16" id="KW-0812">Transmembrane</keyword>
<dbReference type="GO" id="GO:0003677">
    <property type="term" value="F:DNA binding"/>
    <property type="evidence" value="ECO:0007669"/>
    <property type="project" value="InterPro"/>
</dbReference>
<keyword evidence="20" id="KW-1185">Reference proteome</keyword>
<feature type="region of interest" description="Disordered" evidence="17">
    <location>
        <begin position="862"/>
        <end position="888"/>
    </location>
</feature>
<dbReference type="GO" id="GO:0051603">
    <property type="term" value="P:proteolysis involved in protein catabolic process"/>
    <property type="evidence" value="ECO:0007669"/>
    <property type="project" value="InterPro"/>
</dbReference>
<dbReference type="InterPro" id="IPR003689">
    <property type="entry name" value="ZIP"/>
</dbReference>
<name>A0A1R3JAP5_9ROSI</name>
<feature type="transmembrane region" description="Helical" evidence="16">
    <location>
        <begin position="140"/>
        <end position="159"/>
    </location>
</feature>
<evidence type="ECO:0000256" key="5">
    <source>
        <dbReference type="ARBA" id="ARBA00022490"/>
    </source>
</evidence>
<evidence type="ECO:0000256" key="12">
    <source>
        <dbReference type="ARBA" id="ARBA00023065"/>
    </source>
</evidence>
<comment type="caution">
    <text evidence="16">Lacks conserved residue(s) required for the propagation of feature annotation.</text>
</comment>
<evidence type="ECO:0000256" key="15">
    <source>
        <dbReference type="PROSITE-ProRule" id="PRU00027"/>
    </source>
</evidence>
<sequence length="950" mass="102793">MAKFKHRTIAIMVLFFSLTTPIGIAVGIGISNAYNENSPTALIVQGLLNSASAGILIYMALVDLLAHDFMSPKMQTSFRLQLGTTFTLLLGNAEVQRTESDVPVKLSSQLSPFVTAINCSCEDELQDSSINKTKALKYKLVAISSILMASALGVSLPILGKKIPAFQPENHIFFLIKAFAEDSGTEIGLSGHIIRQRIVSQVLEIGIVVHSVIIGISLGASQSVRTIKPLLAALTFHQFFEGMGLGGCISQAKFKTRAIAIMILFFSFTTPFGIAFGMSISKIYSEKSPTALVVEGIFNSLSAGILIYMSLVDLLAADFMNPIMQSNIKLQLGSNLSLLLGAASIPQHFTASKQPEHVLVGPESDSQRTMYPYVTGTSVVALKYKDGILMAADMGGSYGSTLRYKSVERIKPIGKHSLLGASGEISDFQEILRYLDELILYDNMWDDGNSLGPKEVHNYLTRIMYNRRNKFNPLWNSLVLGGVKNGQKYLGTVSMIGVNFEDNHVASGFGNHLARPILRQEWHENLSFEDGVRLLEKCMLVLLYRDRSAVNKLQIAKITEEGVTIHQPYSLKTNWEFSAFQNPTHGAVWCYYCDREFDDEKILVQHQKAKHFKCHVCHKKLSTAGGMAIHVLQVHKESVTKVPNAKPGRESTDIEIYGMQGIPPDVLAAHYGEDEEEAPSKAAKVDIPSTQLVGGLVPGPLGVGYPPQSTLGAVRPLYNAAVPVPPAGWAVPPRPQPWFPQHPAVSVPLSGPMGYVQQPLFPVQSVRPPLPVASTSPALQPSQIAPPGLPTTTPPLPVSQPLFPVVNNNLPTQSSPFSASLPTTVPPSVPAEVKGSIDVHSSVSTSVAGSYQAANAPGGLGANSHSYASGPNTGGPSIGPPPVIANKAPATQPAVNEVYLVWDDEAMSMEERRMSLAKYQVHDETSQMSSIDAAIDRRILESRLAGRMAF</sequence>
<proteinExistence type="inferred from homology"/>
<evidence type="ECO:0000256" key="1">
    <source>
        <dbReference type="ARBA" id="ARBA00004123"/>
    </source>
</evidence>
<dbReference type="STRING" id="93759.A0A1R3JAP5"/>
<organism evidence="19 20">
    <name type="scientific">Corchorus olitorius</name>
    <dbReference type="NCBI Taxonomy" id="93759"/>
    <lineage>
        <taxon>Eukaryota</taxon>
        <taxon>Viridiplantae</taxon>
        <taxon>Streptophyta</taxon>
        <taxon>Embryophyta</taxon>
        <taxon>Tracheophyta</taxon>
        <taxon>Spermatophyta</taxon>
        <taxon>Magnoliopsida</taxon>
        <taxon>eudicotyledons</taxon>
        <taxon>Gunneridae</taxon>
        <taxon>Pentapetalae</taxon>
        <taxon>rosids</taxon>
        <taxon>malvids</taxon>
        <taxon>Malvales</taxon>
        <taxon>Malvaceae</taxon>
        <taxon>Grewioideae</taxon>
        <taxon>Apeibeae</taxon>
        <taxon>Corchorus</taxon>
    </lineage>
</organism>
<dbReference type="SMART" id="SM00355">
    <property type="entry name" value="ZnF_C2H2"/>
    <property type="match status" value="2"/>
</dbReference>
<evidence type="ECO:0000256" key="9">
    <source>
        <dbReference type="ARBA" id="ARBA00022833"/>
    </source>
</evidence>
<keyword evidence="11 16" id="KW-1133">Transmembrane helix</keyword>
<dbReference type="OrthoDB" id="10248542at2759"/>
<dbReference type="Gene3D" id="3.60.20.10">
    <property type="entry name" value="Glutamine Phosphoribosylpyrophosphate, subunit 1, domain 1"/>
    <property type="match status" value="1"/>
</dbReference>
<dbReference type="GO" id="GO:0005634">
    <property type="term" value="C:nucleus"/>
    <property type="evidence" value="ECO:0007669"/>
    <property type="project" value="UniProtKB-SubCell"/>
</dbReference>
<dbReference type="InterPro" id="IPR004698">
    <property type="entry name" value="Zn/Fe_permease_fun/pln"/>
</dbReference>
<dbReference type="NCBIfam" id="TIGR00820">
    <property type="entry name" value="zip"/>
    <property type="match status" value="1"/>
</dbReference>
<evidence type="ECO:0000256" key="14">
    <source>
        <dbReference type="ARBA" id="ARBA00023242"/>
    </source>
</evidence>
<dbReference type="EMBL" id="AWUE01016408">
    <property type="protein sequence ID" value="OMO91904.1"/>
    <property type="molecule type" value="Genomic_DNA"/>
</dbReference>
<dbReference type="InterPro" id="IPR016050">
    <property type="entry name" value="Proteasome_bsu_CS"/>
</dbReference>
<feature type="transmembrane region" description="Helical" evidence="16">
    <location>
        <begin position="292"/>
        <end position="311"/>
    </location>
</feature>
<keyword evidence="5" id="KW-0963">Cytoplasm</keyword>
<evidence type="ECO:0000256" key="3">
    <source>
        <dbReference type="ARBA" id="ARBA00011517"/>
    </source>
</evidence>
<evidence type="ECO:0000256" key="17">
    <source>
        <dbReference type="SAM" id="MobiDB-lite"/>
    </source>
</evidence>
<dbReference type="FunFam" id="3.60.20.10:FF:000014">
    <property type="entry name" value="Proteasome subunit beta type-7"/>
    <property type="match status" value="1"/>
</dbReference>
<reference evidence="20" key="1">
    <citation type="submission" date="2013-09" db="EMBL/GenBank/DDBJ databases">
        <title>Corchorus olitorius genome sequencing.</title>
        <authorList>
            <person name="Alam M."/>
            <person name="Haque M.S."/>
            <person name="Islam M.S."/>
            <person name="Emdad E.M."/>
            <person name="Islam M.M."/>
            <person name="Ahmed B."/>
            <person name="Halim A."/>
            <person name="Hossen Q.M.M."/>
            <person name="Hossain M.Z."/>
            <person name="Ahmed R."/>
            <person name="Khan M.M."/>
            <person name="Islam R."/>
            <person name="Rashid M.M."/>
            <person name="Khan S.A."/>
            <person name="Rahman M.S."/>
            <person name="Alam M."/>
            <person name="Yahiya A.S."/>
            <person name="Khan M.S."/>
            <person name="Azam M.S."/>
            <person name="Haque T."/>
            <person name="Lashkar M.Z.H."/>
            <person name="Akhand A.I."/>
            <person name="Morshed G."/>
            <person name="Roy S."/>
            <person name="Uddin K.S."/>
            <person name="Rabeya T."/>
            <person name="Hossain A.S."/>
            <person name="Chowdhury A."/>
            <person name="Snigdha A.R."/>
            <person name="Mortoza M.S."/>
            <person name="Matin S.A."/>
            <person name="Hoque S.M.E."/>
            <person name="Islam M.K."/>
            <person name="Roy D.K."/>
            <person name="Haider R."/>
            <person name="Moosa M.M."/>
            <person name="Elias S.M."/>
            <person name="Hasan A.M."/>
            <person name="Jahan S."/>
            <person name="Shafiuddin M."/>
            <person name="Mahmood N."/>
            <person name="Shommy N.S."/>
        </authorList>
    </citation>
    <scope>NUCLEOTIDE SEQUENCE [LARGE SCALE GENOMIC DNA]</scope>
    <source>
        <strain evidence="20">cv. O-4</strain>
    </source>
</reference>
<evidence type="ECO:0000256" key="4">
    <source>
        <dbReference type="ARBA" id="ARBA00022448"/>
    </source>
</evidence>
<evidence type="ECO:0000313" key="20">
    <source>
        <dbReference type="Proteomes" id="UP000187203"/>
    </source>
</evidence>
<keyword evidence="10 19" id="KW-0647">Proteasome</keyword>
<dbReference type="AlphaFoldDB" id="A0A1R3JAP5"/>
<evidence type="ECO:0000256" key="10">
    <source>
        <dbReference type="ARBA" id="ARBA00022942"/>
    </source>
</evidence>
<dbReference type="InterPro" id="IPR013087">
    <property type="entry name" value="Znf_C2H2_type"/>
</dbReference>
<feature type="transmembrane region" description="Helical" evidence="16">
    <location>
        <begin position="258"/>
        <end position="280"/>
    </location>
</feature>
<comment type="caution">
    <text evidence="19">The sequence shown here is derived from an EMBL/GenBank/DDBJ whole genome shotgun (WGS) entry which is preliminary data.</text>
</comment>
<evidence type="ECO:0000256" key="2">
    <source>
        <dbReference type="ARBA" id="ARBA00004141"/>
    </source>
</evidence>
<comment type="subcellular location">
    <subcellularLocation>
        <location evidence="2 16">Membrane</location>
        <topology evidence="2 16">Multi-pass membrane protein</topology>
    </subcellularLocation>
    <subcellularLocation>
        <location evidence="1">Nucleus</location>
    </subcellularLocation>
</comment>
<keyword evidence="13 16" id="KW-0472">Membrane</keyword>
<evidence type="ECO:0000256" key="11">
    <source>
        <dbReference type="ARBA" id="ARBA00022989"/>
    </source>
</evidence>
<dbReference type="GO" id="GO:0008270">
    <property type="term" value="F:zinc ion binding"/>
    <property type="evidence" value="ECO:0007669"/>
    <property type="project" value="UniProtKB-KW"/>
</dbReference>
<evidence type="ECO:0000256" key="13">
    <source>
        <dbReference type="ARBA" id="ARBA00023136"/>
    </source>
</evidence>
<evidence type="ECO:0000256" key="16">
    <source>
        <dbReference type="RuleBase" id="RU362088"/>
    </source>
</evidence>
<evidence type="ECO:0000256" key="6">
    <source>
        <dbReference type="ARBA" id="ARBA00022692"/>
    </source>
</evidence>
<comment type="similarity">
    <text evidence="16">Belongs to the ZIP transporter (TC 2.A.5) family.</text>
</comment>
<dbReference type="GO" id="GO:0005839">
    <property type="term" value="C:proteasome core complex"/>
    <property type="evidence" value="ECO:0007669"/>
    <property type="project" value="InterPro"/>
</dbReference>
<keyword evidence="4 16" id="KW-0813">Transport</keyword>
<evidence type="ECO:0000259" key="18">
    <source>
        <dbReference type="PROSITE" id="PS50808"/>
    </source>
</evidence>
<keyword evidence="8 15" id="KW-0863">Zinc-finger</keyword>
<dbReference type="CDD" id="cd03760">
    <property type="entry name" value="proteasome_beta_type_4"/>
    <property type="match status" value="1"/>
</dbReference>
<comment type="subunit">
    <text evidence="3">Component of the 20S core complex of the 26S proteasome. The 26S proteasome is composed of a core protease (CP), known as the 20S proteasome, capped at one or both ends by the 19S regulatory particle (RP/PA700). The 20S proteasome core is composed of 28 subunits that are arranged in four stacked rings, resulting in a barrel-shaped structure. The two end rings are each formed by seven alpha subunits, and the two central rings are each formed by seven beta subunits. The catalytic chamber with the active sites is on the inside of the barrel.</text>
</comment>
<dbReference type="GO" id="GO:0006355">
    <property type="term" value="P:regulation of DNA-templated transcription"/>
    <property type="evidence" value="ECO:0007669"/>
    <property type="project" value="TreeGrafter"/>
</dbReference>
<feature type="transmembrane region" description="Helical" evidence="16">
    <location>
        <begin position="42"/>
        <end position="66"/>
    </location>
</feature>
<dbReference type="Gene3D" id="3.30.160.60">
    <property type="entry name" value="Classic Zinc Finger"/>
    <property type="match status" value="1"/>
</dbReference>
<dbReference type="CDD" id="cd20908">
    <property type="entry name" value="SUF4-like"/>
    <property type="match status" value="1"/>
</dbReference>
<feature type="transmembrane region" description="Helical" evidence="16">
    <location>
        <begin position="9"/>
        <end position="30"/>
    </location>
</feature>
<dbReference type="Pfam" id="PF02535">
    <property type="entry name" value="Zip"/>
    <property type="match status" value="2"/>
</dbReference>
<dbReference type="InterPro" id="IPR016295">
    <property type="entry name" value="Proteasome_beta4"/>
</dbReference>
<dbReference type="InterPro" id="IPR029055">
    <property type="entry name" value="Ntn_hydrolases_N"/>
</dbReference>
<dbReference type="GO" id="GO:0016020">
    <property type="term" value="C:membrane"/>
    <property type="evidence" value="ECO:0007669"/>
    <property type="project" value="UniProtKB-SubCell"/>
</dbReference>
<dbReference type="SUPFAM" id="SSF56235">
    <property type="entry name" value="N-terminal nucleophile aminohydrolases (Ntn hydrolases)"/>
    <property type="match status" value="1"/>
</dbReference>
<dbReference type="PROSITE" id="PS50808">
    <property type="entry name" value="ZF_BED"/>
    <property type="match status" value="1"/>
</dbReference>
<protein>
    <submittedName>
        <fullName evidence="19">Proteasome, subunit alpha/beta</fullName>
    </submittedName>
</protein>
<evidence type="ECO:0000313" key="19">
    <source>
        <dbReference type="EMBL" id="OMO91904.1"/>
    </source>
</evidence>
<dbReference type="PROSITE" id="PS00854">
    <property type="entry name" value="PROTEASOME_BETA_1"/>
    <property type="match status" value="1"/>
</dbReference>
<dbReference type="PANTHER" id="PTHR23215:SF0">
    <property type="entry name" value="BUB3-INTERACTING AND GLEBS MOTIF-CONTAINING PROTEIN ZNF207"/>
    <property type="match status" value="1"/>
</dbReference>
<dbReference type="InterPro" id="IPR023333">
    <property type="entry name" value="Proteasome_suB-type"/>
</dbReference>
<keyword evidence="7" id="KW-0479">Metal-binding</keyword>
<dbReference type="Proteomes" id="UP000187203">
    <property type="component" value="Unassembled WGS sequence"/>
</dbReference>
<dbReference type="GO" id="GO:0005385">
    <property type="term" value="F:zinc ion transmembrane transporter activity"/>
    <property type="evidence" value="ECO:0007669"/>
    <property type="project" value="InterPro"/>
</dbReference>
<dbReference type="PROSITE" id="PS51476">
    <property type="entry name" value="PROTEASOME_BETA_2"/>
    <property type="match status" value="1"/>
</dbReference>
<keyword evidence="14" id="KW-0539">Nucleus</keyword>
<dbReference type="InterPro" id="IPR003656">
    <property type="entry name" value="Znf_BED"/>
</dbReference>
<keyword evidence="12 16" id="KW-0406">Ion transport</keyword>
<dbReference type="Pfam" id="PF00227">
    <property type="entry name" value="Proteasome"/>
    <property type="match status" value="1"/>
</dbReference>
<accession>A0A1R3JAP5</accession>
<evidence type="ECO:0000256" key="8">
    <source>
        <dbReference type="ARBA" id="ARBA00022771"/>
    </source>
</evidence>
<dbReference type="PROSITE" id="PS00028">
    <property type="entry name" value="ZINC_FINGER_C2H2_1"/>
    <property type="match status" value="2"/>
</dbReference>
<dbReference type="PANTHER" id="PTHR23215">
    <property type="entry name" value="ZINC FINGER PROTEIN 207"/>
    <property type="match status" value="1"/>
</dbReference>
<gene>
    <name evidence="19" type="ORF">COLO4_18029</name>
</gene>
<keyword evidence="9" id="KW-0862">Zinc</keyword>
<dbReference type="InterPro" id="IPR001353">
    <property type="entry name" value="Proteasome_sua/b"/>
</dbReference>
<evidence type="ECO:0000256" key="7">
    <source>
        <dbReference type="ARBA" id="ARBA00022723"/>
    </source>
</evidence>
<feature type="domain" description="BED-type" evidence="18">
    <location>
        <begin position="583"/>
        <end position="642"/>
    </location>
</feature>
<feature type="transmembrane region" description="Helical" evidence="16">
    <location>
        <begin position="198"/>
        <end position="218"/>
    </location>
</feature>